<evidence type="ECO:0000313" key="1">
    <source>
        <dbReference type="EMBL" id="AFK62779.1"/>
    </source>
</evidence>
<dbReference type="Pfam" id="PF05930">
    <property type="entry name" value="Phage_AlpA"/>
    <property type="match status" value="1"/>
</dbReference>
<dbReference type="EMBL" id="CP003555">
    <property type="protein sequence ID" value="AFK62779.1"/>
    <property type="molecule type" value="Genomic_DNA"/>
</dbReference>
<dbReference type="Proteomes" id="UP000005267">
    <property type="component" value="Chromosome"/>
</dbReference>
<organism evidence="1 2">
    <name type="scientific">Advenella kashmirensis (strain DSM 17095 / LMG 22695 / WT001)</name>
    <name type="common">Tetrathiobacter kashmirensis</name>
    <dbReference type="NCBI Taxonomy" id="1036672"/>
    <lineage>
        <taxon>Bacteria</taxon>
        <taxon>Pseudomonadati</taxon>
        <taxon>Pseudomonadota</taxon>
        <taxon>Betaproteobacteria</taxon>
        <taxon>Burkholderiales</taxon>
        <taxon>Alcaligenaceae</taxon>
    </lineage>
</organism>
<dbReference type="Gene3D" id="1.10.238.160">
    <property type="match status" value="1"/>
</dbReference>
<name>I3UCP1_ADVKW</name>
<gene>
    <name evidence="1" type="ordered locus">TKWG_13275</name>
</gene>
<reference evidence="2" key="2">
    <citation type="journal article" date="2013" name="PLoS ONE">
        <title>Genome implosion elicits host-confinement in Alcaligenaceae: evidence from the comparative genomics of Tetrathiobacter kashmirensis, a pathogen in the making.</title>
        <authorList>
            <person name="Ghosh W."/>
            <person name="Alam M."/>
            <person name="Roy C."/>
            <person name="Pyne P."/>
            <person name="George A."/>
            <person name="Chakraborty R."/>
            <person name="Majumder S."/>
            <person name="Agarwal A."/>
            <person name="Chakraborty S."/>
            <person name="Majumdar S."/>
            <person name="Gupta S.K."/>
        </authorList>
    </citation>
    <scope>NUCLEOTIDE SEQUENCE [LARGE SCALE GENOMIC DNA]</scope>
    <source>
        <strain evidence="2">WT001</strain>
    </source>
</reference>
<evidence type="ECO:0008006" key="3">
    <source>
        <dbReference type="Google" id="ProtNLM"/>
    </source>
</evidence>
<accession>I3UCP1</accession>
<dbReference type="HOGENOM" id="CLU_140176_15_4_4"/>
<dbReference type="RefSeq" id="WP_014750870.1">
    <property type="nucleotide sequence ID" value="NC_017964.1"/>
</dbReference>
<dbReference type="OrthoDB" id="9182156at2"/>
<proteinExistence type="predicted"/>
<dbReference type="InterPro" id="IPR010260">
    <property type="entry name" value="AlpA"/>
</dbReference>
<dbReference type="KEGG" id="aka:TKWG_13275"/>
<sequence>MNQTILLNIGDVKKQTGYRSTQTIYNKMASEGFPRPISIGDRSKRWLLSEVEAWVQEQIKKSRGEV</sequence>
<keyword evidence="2" id="KW-1185">Reference proteome</keyword>
<protein>
    <recommendedName>
        <fullName evidence="3">AlpA family phage regulatory protein</fullName>
    </recommendedName>
</protein>
<dbReference type="STRING" id="1036672.TKWG_13275"/>
<reference evidence="1 2" key="1">
    <citation type="journal article" date="2011" name="J. Bacteriol.">
        <title>Whole-genome shotgun sequencing of the sulfur-oxidizing chemoautotroph Tetrathiobacter kashmirensis.</title>
        <authorList>
            <person name="Ghosh W."/>
            <person name="George A."/>
            <person name="Agarwal A."/>
            <person name="Raj P."/>
            <person name="Alam M."/>
            <person name="Pyne P."/>
            <person name="Das Gupta S.K."/>
        </authorList>
    </citation>
    <scope>NUCLEOTIDE SEQUENCE [LARGE SCALE GENOMIC DNA]</scope>
    <source>
        <strain evidence="1 2">WT001</strain>
    </source>
</reference>
<dbReference type="AlphaFoldDB" id="I3UCP1"/>
<evidence type="ECO:0000313" key="2">
    <source>
        <dbReference type="Proteomes" id="UP000005267"/>
    </source>
</evidence>